<dbReference type="GO" id="GO:0006260">
    <property type="term" value="P:DNA replication"/>
    <property type="evidence" value="ECO:0007669"/>
    <property type="project" value="InterPro"/>
</dbReference>
<dbReference type="GO" id="GO:0000712">
    <property type="term" value="P:resolution of meiotic recombination intermediates"/>
    <property type="evidence" value="ECO:0007669"/>
    <property type="project" value="TreeGrafter"/>
</dbReference>
<keyword evidence="4" id="KW-0233">DNA recombination</keyword>
<dbReference type="Ensembl" id="ENSNNAT00000013019.1">
    <property type="protein sequence ID" value="ENSNNAP00000012436.1"/>
    <property type="gene ID" value="ENSNNAG00000008370.1"/>
</dbReference>
<sequence>GLEKTLIAMKLFLPPQVCLLPYLFQRFLVSCCFGSVMTTSLTVKFALFGVRALPKRQMILKLKEIFQFTHQQAGTDSKKKSMPGAALPANRLTDGEGNGDLILTTSEASAGTTGAGSETYAASQSSSTECKISMLAEKEENVLASQIAASGEDQKLEILKHYIHSNPSLCQQILLYQPIKLSALHAELKQNGMRIALDKLLDFLDTSGITFTTAEARREKKHHLHRCKKKGQR</sequence>
<dbReference type="OMA" id="VCPAKHN"/>
<name>A0A8C7DX70_NAJNA</name>
<dbReference type="AlphaFoldDB" id="A0A8C7DX70"/>
<evidence type="ECO:0000256" key="6">
    <source>
        <dbReference type="ARBA" id="ARBA00023242"/>
    </source>
</evidence>
<dbReference type="OrthoDB" id="5576441at2759"/>
<organism evidence="9 10">
    <name type="scientific">Naja naja</name>
    <name type="common">Indian cobra</name>
    <dbReference type="NCBI Taxonomy" id="35670"/>
    <lineage>
        <taxon>Eukaryota</taxon>
        <taxon>Metazoa</taxon>
        <taxon>Chordata</taxon>
        <taxon>Craniata</taxon>
        <taxon>Vertebrata</taxon>
        <taxon>Euteleostomi</taxon>
        <taxon>Lepidosauria</taxon>
        <taxon>Squamata</taxon>
        <taxon>Bifurcata</taxon>
        <taxon>Unidentata</taxon>
        <taxon>Episquamata</taxon>
        <taxon>Toxicofera</taxon>
        <taxon>Serpentes</taxon>
        <taxon>Colubroidea</taxon>
        <taxon>Elapidae</taxon>
        <taxon>Elapinae</taxon>
        <taxon>Naja</taxon>
    </lineage>
</organism>
<dbReference type="Pfam" id="PF09494">
    <property type="entry name" value="Slx4"/>
    <property type="match status" value="1"/>
</dbReference>
<comment type="similarity">
    <text evidence="2">Belongs to the SLX4 family.</text>
</comment>
<evidence type="ECO:0000313" key="9">
    <source>
        <dbReference type="Ensembl" id="ENSNNAP00000012436.1"/>
    </source>
</evidence>
<proteinExistence type="inferred from homology"/>
<dbReference type="Proteomes" id="UP000694559">
    <property type="component" value="Unplaced"/>
</dbReference>
<dbReference type="GO" id="GO:0033557">
    <property type="term" value="C:Slx1-Slx4 complex"/>
    <property type="evidence" value="ECO:0007669"/>
    <property type="project" value="InterPro"/>
</dbReference>
<feature type="region of interest" description="Disordered" evidence="8">
    <location>
        <begin position="74"/>
        <end position="96"/>
    </location>
</feature>
<evidence type="ECO:0000256" key="1">
    <source>
        <dbReference type="ARBA" id="ARBA00004123"/>
    </source>
</evidence>
<reference evidence="9" key="1">
    <citation type="submission" date="2025-08" db="UniProtKB">
        <authorList>
            <consortium name="Ensembl"/>
        </authorList>
    </citation>
    <scope>IDENTIFICATION</scope>
</reference>
<dbReference type="GO" id="GO:0006281">
    <property type="term" value="P:DNA repair"/>
    <property type="evidence" value="ECO:0007669"/>
    <property type="project" value="UniProtKB-KW"/>
</dbReference>
<evidence type="ECO:0000256" key="3">
    <source>
        <dbReference type="ARBA" id="ARBA00022763"/>
    </source>
</evidence>
<accession>A0A8C7DX70</accession>
<dbReference type="PANTHER" id="PTHR21541">
    <property type="entry name" value="BTB POZ DOMAIN CONTAINING 12"/>
    <property type="match status" value="1"/>
</dbReference>
<keyword evidence="5" id="KW-0234">DNA repair</keyword>
<protein>
    <recommendedName>
        <fullName evidence="7">Structure-specific endonuclease subunit SLX4</fullName>
    </recommendedName>
</protein>
<dbReference type="GeneTree" id="ENSGT00390000014091"/>
<reference evidence="9" key="2">
    <citation type="submission" date="2025-09" db="UniProtKB">
        <authorList>
            <consortium name="Ensembl"/>
        </authorList>
    </citation>
    <scope>IDENTIFICATION</scope>
</reference>
<evidence type="ECO:0000256" key="5">
    <source>
        <dbReference type="ARBA" id="ARBA00023204"/>
    </source>
</evidence>
<comment type="subcellular location">
    <subcellularLocation>
        <location evidence="1">Nucleus</location>
    </subcellularLocation>
</comment>
<dbReference type="InterPro" id="IPR018574">
    <property type="entry name" value="Structure-sp_endonuc_su_Slx4"/>
</dbReference>
<evidence type="ECO:0000256" key="8">
    <source>
        <dbReference type="SAM" id="MobiDB-lite"/>
    </source>
</evidence>
<dbReference type="PANTHER" id="PTHR21541:SF3">
    <property type="entry name" value="STRUCTURE-SPECIFIC ENDONUCLEASE SUBUNIT SLX4"/>
    <property type="match status" value="1"/>
</dbReference>
<evidence type="ECO:0000256" key="4">
    <source>
        <dbReference type="ARBA" id="ARBA00023172"/>
    </source>
</evidence>
<keyword evidence="6" id="KW-0539">Nucleus</keyword>
<keyword evidence="10" id="KW-1185">Reference proteome</keyword>
<keyword evidence="3" id="KW-0227">DNA damage</keyword>
<evidence type="ECO:0000313" key="10">
    <source>
        <dbReference type="Proteomes" id="UP000694559"/>
    </source>
</evidence>
<evidence type="ECO:0000256" key="7">
    <source>
        <dbReference type="ARBA" id="ARBA00029496"/>
    </source>
</evidence>
<evidence type="ECO:0000256" key="2">
    <source>
        <dbReference type="ARBA" id="ARBA00006661"/>
    </source>
</evidence>